<feature type="domain" description="ABC transporter" evidence="9">
    <location>
        <begin position="580"/>
        <end position="861"/>
    </location>
</feature>
<dbReference type="PROSITE" id="PS50893">
    <property type="entry name" value="ABC_TRANSPORTER_2"/>
    <property type="match status" value="1"/>
</dbReference>
<evidence type="ECO:0000259" key="9">
    <source>
        <dbReference type="PROSITE" id="PS50893"/>
    </source>
</evidence>
<keyword evidence="4" id="KW-0067">ATP-binding</keyword>
<protein>
    <submittedName>
        <fullName evidence="10">ABC transporter A like protein</fullName>
    </submittedName>
</protein>
<evidence type="ECO:0000256" key="1">
    <source>
        <dbReference type="ARBA" id="ARBA00004141"/>
    </source>
</evidence>
<name>A0ABQ5KQN7_9EUKA</name>
<dbReference type="Pfam" id="PF12698">
    <property type="entry name" value="ABC2_membrane_3"/>
    <property type="match status" value="1"/>
</dbReference>
<feature type="compositionally biased region" description="Basic and acidic residues" evidence="7">
    <location>
        <begin position="407"/>
        <end position="429"/>
    </location>
</feature>
<feature type="region of interest" description="Disordered" evidence="7">
    <location>
        <begin position="407"/>
        <end position="463"/>
    </location>
</feature>
<keyword evidence="11" id="KW-1185">Reference proteome</keyword>
<dbReference type="SMART" id="SM00382">
    <property type="entry name" value="AAA"/>
    <property type="match status" value="1"/>
</dbReference>
<evidence type="ECO:0000256" key="4">
    <source>
        <dbReference type="ARBA" id="ARBA00022840"/>
    </source>
</evidence>
<feature type="transmembrane region" description="Helical" evidence="8">
    <location>
        <begin position="207"/>
        <end position="230"/>
    </location>
</feature>
<reference evidence="10" key="1">
    <citation type="submission" date="2022-03" db="EMBL/GenBank/DDBJ databases">
        <title>Draft genome sequence of Aduncisulcus paluster, a free-living microaerophilic Fornicata.</title>
        <authorList>
            <person name="Yuyama I."/>
            <person name="Kume K."/>
            <person name="Tamura T."/>
            <person name="Inagaki Y."/>
            <person name="Hashimoto T."/>
        </authorList>
    </citation>
    <scope>NUCLEOTIDE SEQUENCE</scope>
    <source>
        <strain evidence="10">NY0171</strain>
    </source>
</reference>
<feature type="transmembrane region" description="Helical" evidence="8">
    <location>
        <begin position="275"/>
        <end position="292"/>
    </location>
</feature>
<organism evidence="10 11">
    <name type="scientific">Aduncisulcus paluster</name>
    <dbReference type="NCBI Taxonomy" id="2918883"/>
    <lineage>
        <taxon>Eukaryota</taxon>
        <taxon>Metamonada</taxon>
        <taxon>Carpediemonas-like organisms</taxon>
        <taxon>Aduncisulcus</taxon>
    </lineage>
</organism>
<keyword evidence="3" id="KW-0547">Nucleotide-binding</keyword>
<gene>
    <name evidence="10" type="ORF">ADUPG1_007691</name>
</gene>
<accession>A0ABQ5KQN7</accession>
<dbReference type="EMBL" id="BQXS01010795">
    <property type="protein sequence ID" value="GKT34321.1"/>
    <property type="molecule type" value="Genomic_DNA"/>
</dbReference>
<dbReference type="Gene3D" id="3.40.50.300">
    <property type="entry name" value="P-loop containing nucleotide triphosphate hydrolases"/>
    <property type="match status" value="1"/>
</dbReference>
<comment type="caution">
    <text evidence="10">The sequence shown here is derived from an EMBL/GenBank/DDBJ whole genome shotgun (WGS) entry which is preliminary data.</text>
</comment>
<dbReference type="InterPro" id="IPR017871">
    <property type="entry name" value="ABC_transporter-like_CS"/>
</dbReference>
<dbReference type="PANTHER" id="PTHR19229">
    <property type="entry name" value="ATP-BINDING CASSETTE TRANSPORTER SUBFAMILY A ABCA"/>
    <property type="match status" value="1"/>
</dbReference>
<evidence type="ECO:0000256" key="8">
    <source>
        <dbReference type="SAM" id="Phobius"/>
    </source>
</evidence>
<comment type="subcellular location">
    <subcellularLocation>
        <location evidence="1">Membrane</location>
        <topology evidence="1">Multi-pass membrane protein</topology>
    </subcellularLocation>
</comment>
<feature type="compositionally biased region" description="Basic and acidic residues" evidence="7">
    <location>
        <begin position="521"/>
        <end position="532"/>
    </location>
</feature>
<dbReference type="CDD" id="cd03263">
    <property type="entry name" value="ABC_subfamily_A"/>
    <property type="match status" value="1"/>
</dbReference>
<dbReference type="SUPFAM" id="SSF52540">
    <property type="entry name" value="P-loop containing nucleoside triphosphate hydrolases"/>
    <property type="match status" value="1"/>
</dbReference>
<sequence length="1007" mass="113417">MDPSDFPPSCYYDQDLEENICDPEGFYPIDDWISQELIELNGINPLDMYLRYADYVPTTIMSLNYTNAPIFQRDSNHPSSTWDPVDVAEHTYFNFTNHASSSIFINEGIPTPEFSMFSIVGLIQNMFNVLYYRLKAQEVQLYKYTLKSARIQELSYYLDFGVPEFGYPFLFICFAFIMMMNAEVFLGERENKLKGNLELYGLKQWSFFLSWWVTFFISCFIVSIVTYLTMAVTVNPVAMNNSFFAFLFLAIGWSFISSSYSLFLTSFFSTSKIGVMIIVILILFTPMTYAMLDMTGSNYGFLDFLYPVFSLCRGIGTLTPMTPFSSNEDGSPTRVPTSALFTSWTNMNDNVRMYVGTLTEMFVYGVIYFLIGTYLSLVIPHEGEIPKDPLFFITDCFTKDSKEEEKALRMKQMEKSKKSQKKNVGEDRSLLSYQTDSDSGLYGTLPPKQPIPAEQPVPEEDHASTASLLYSLSHSVIEEKRRAMLAKVNETALVVKNLNKIFKIRKKVKEKDDQDEDSVGWEERERLERMQQEQEEDASRLQSTIPSVLSPSSLISLSGSGSISSTSSSGESKSVTGGFTSFTNLSASNSDHKIISSYFQAVDDVSFVVPNNEVFGLLGANGAGKSTTISMICGQLRPSSGHVWIGGKCVTRSSKERREATTKVGIVFQFDRLWPSMTVYEHIELYCNFNDVYNIALKEEDDLRQRDELSLTKSGRLKNAKILSFMSILPSSCSESLFIHRYIMHIVKRVGLAHATHRRVSALSGGMRRRVSIGISLVGSPSLILLDEFSSGLDPHTKHEVWDLLPVLREGRAVLLTTHDMQEAEALCDRICIINRGNLVCLDDSVRLVSMFEHNAVLRVTLSKYDPSEIIRCCGEEKEDKPSLKDVSSTTASHNKAIQFPDDVLGDGFLASDLSSVRIEDLKKEYYKAFHDNKLRVESCLQSHLGNLDKLTDSGGIISYTIPLKGKRGILLRCLRSLEREGVIVEWTLESASLETVFGVVVGGVEG</sequence>
<evidence type="ECO:0000313" key="11">
    <source>
        <dbReference type="Proteomes" id="UP001057375"/>
    </source>
</evidence>
<keyword evidence="2 8" id="KW-0812">Transmembrane</keyword>
<evidence type="ECO:0000256" key="7">
    <source>
        <dbReference type="SAM" id="MobiDB-lite"/>
    </source>
</evidence>
<evidence type="ECO:0000313" key="10">
    <source>
        <dbReference type="EMBL" id="GKT34321.1"/>
    </source>
</evidence>
<evidence type="ECO:0000256" key="2">
    <source>
        <dbReference type="ARBA" id="ARBA00022692"/>
    </source>
</evidence>
<dbReference type="Pfam" id="PF00005">
    <property type="entry name" value="ABC_tran"/>
    <property type="match status" value="1"/>
</dbReference>
<dbReference type="InterPro" id="IPR026082">
    <property type="entry name" value="ABCA"/>
</dbReference>
<feature type="region of interest" description="Disordered" evidence="7">
    <location>
        <begin position="507"/>
        <end position="543"/>
    </location>
</feature>
<keyword evidence="6 8" id="KW-0472">Membrane</keyword>
<dbReference type="InterPro" id="IPR003439">
    <property type="entry name" value="ABC_transporter-like_ATP-bd"/>
</dbReference>
<feature type="transmembrane region" description="Helical" evidence="8">
    <location>
        <begin position="165"/>
        <end position="186"/>
    </location>
</feature>
<feature type="transmembrane region" description="Helical" evidence="8">
    <location>
        <begin position="242"/>
        <end position="263"/>
    </location>
</feature>
<evidence type="ECO:0000256" key="6">
    <source>
        <dbReference type="ARBA" id="ARBA00023136"/>
    </source>
</evidence>
<dbReference type="PROSITE" id="PS00211">
    <property type="entry name" value="ABC_TRANSPORTER_1"/>
    <property type="match status" value="1"/>
</dbReference>
<proteinExistence type="predicted"/>
<evidence type="ECO:0000256" key="3">
    <source>
        <dbReference type="ARBA" id="ARBA00022741"/>
    </source>
</evidence>
<keyword evidence="5 8" id="KW-1133">Transmembrane helix</keyword>
<dbReference type="Proteomes" id="UP001057375">
    <property type="component" value="Unassembled WGS sequence"/>
</dbReference>
<dbReference type="InterPro" id="IPR013525">
    <property type="entry name" value="ABC2_TM"/>
</dbReference>
<dbReference type="PANTHER" id="PTHR19229:SF265">
    <property type="match status" value="1"/>
</dbReference>
<dbReference type="InterPro" id="IPR003593">
    <property type="entry name" value="AAA+_ATPase"/>
</dbReference>
<evidence type="ECO:0000256" key="5">
    <source>
        <dbReference type="ARBA" id="ARBA00022989"/>
    </source>
</evidence>
<dbReference type="InterPro" id="IPR027417">
    <property type="entry name" value="P-loop_NTPase"/>
</dbReference>